<dbReference type="InterPro" id="IPR011042">
    <property type="entry name" value="6-blade_b-propeller_TolB-like"/>
</dbReference>
<reference evidence="1 2" key="1">
    <citation type="journal article" date="2015" name="PLoS Pathog.">
        <title>Leptomonas seymouri: Adaptations to the Dixenous Life Cycle Analyzed by Genome Sequencing, Transcriptome Profiling and Co-infection with Leishmania donovani.</title>
        <authorList>
            <person name="Kraeva N."/>
            <person name="Butenko A."/>
            <person name="Hlavacova J."/>
            <person name="Kostygov A."/>
            <person name="Myskova J."/>
            <person name="Grybchuk D."/>
            <person name="Lestinova T."/>
            <person name="Votypka J."/>
            <person name="Volf P."/>
            <person name="Opperdoes F."/>
            <person name="Flegontov P."/>
            <person name="Lukes J."/>
            <person name="Yurchenko V."/>
        </authorList>
    </citation>
    <scope>NUCLEOTIDE SEQUENCE [LARGE SCALE GENOMIC DNA]</scope>
    <source>
        <strain evidence="1 2">ATCC 30220</strain>
    </source>
</reference>
<gene>
    <name evidence="1" type="ORF">ABL78_1560</name>
</gene>
<organism evidence="1 2">
    <name type="scientific">Leptomonas seymouri</name>
    <dbReference type="NCBI Taxonomy" id="5684"/>
    <lineage>
        <taxon>Eukaryota</taxon>
        <taxon>Discoba</taxon>
        <taxon>Euglenozoa</taxon>
        <taxon>Kinetoplastea</taxon>
        <taxon>Metakinetoplastina</taxon>
        <taxon>Trypanosomatida</taxon>
        <taxon>Trypanosomatidae</taxon>
        <taxon>Leishmaniinae</taxon>
        <taxon>Leptomonas</taxon>
    </lineage>
</organism>
<evidence type="ECO:0000313" key="1">
    <source>
        <dbReference type="EMBL" id="KPI89331.1"/>
    </source>
</evidence>
<dbReference type="OrthoDB" id="275418at2759"/>
<dbReference type="VEuPathDB" id="TriTrypDB:Lsey_0026_0270"/>
<accession>A0A0N1I8R2</accession>
<dbReference type="Proteomes" id="UP000038009">
    <property type="component" value="Unassembled WGS sequence"/>
</dbReference>
<evidence type="ECO:0008006" key="3">
    <source>
        <dbReference type="Google" id="ProtNLM"/>
    </source>
</evidence>
<evidence type="ECO:0000313" key="2">
    <source>
        <dbReference type="Proteomes" id="UP000038009"/>
    </source>
</evidence>
<keyword evidence="2" id="KW-1185">Reference proteome</keyword>
<dbReference type="EMBL" id="LJSK01000026">
    <property type="protein sequence ID" value="KPI89331.1"/>
    <property type="molecule type" value="Genomic_DNA"/>
</dbReference>
<protein>
    <recommendedName>
        <fullName evidence="3">SMP-30/Gluconolactonase/LRE-like region domain-containing protein</fullName>
    </recommendedName>
</protein>
<comment type="caution">
    <text evidence="1">The sequence shown here is derived from an EMBL/GenBank/DDBJ whole genome shotgun (WGS) entry which is preliminary data.</text>
</comment>
<sequence>MEVAAESHQHFLTSLALDPRTGDLYTLCAASGEVLRYDAERQAFIEVVKADLPPASFAFLAGGEEARWVMACPTKRTLLTATAAVCERELEEIAEDLPGVTLTPYLACSNASPFNAPTAVTVSPCDGEVFFTDAGWEGDSSLLNPIGAVYRTVQRHSAVVALQPTGLAQPSSVAVGRDGCVYVAEMCENRLLRYVPRGGGVQYIGAVFARFKGSMGPSAVVVHPRTGHVFVALYEAAEVGRPYEAVDDEASTAAPPLRGRVLELDLGGTEVRTYDVPDTQLRALSFDVLGTCLYVVSSDSITCWSTLYQLALSED</sequence>
<name>A0A0N1I8R2_LEPSE</name>
<dbReference type="OMA" id="RDHTVIY"/>
<dbReference type="AlphaFoldDB" id="A0A0N1I8R2"/>
<proteinExistence type="predicted"/>
<dbReference type="SUPFAM" id="SSF63829">
    <property type="entry name" value="Calcium-dependent phosphotriesterase"/>
    <property type="match status" value="1"/>
</dbReference>
<dbReference type="Gene3D" id="2.120.10.30">
    <property type="entry name" value="TolB, C-terminal domain"/>
    <property type="match status" value="1"/>
</dbReference>